<dbReference type="Proteomes" id="UP000297245">
    <property type="component" value="Unassembled WGS sequence"/>
</dbReference>
<dbReference type="OrthoDB" id="2686513at2759"/>
<dbReference type="AlphaFoldDB" id="A0A4S8LJH1"/>
<evidence type="ECO:0000256" key="2">
    <source>
        <dbReference type="SAM" id="Phobius"/>
    </source>
</evidence>
<dbReference type="EMBL" id="ML179395">
    <property type="protein sequence ID" value="THU88778.1"/>
    <property type="molecule type" value="Genomic_DNA"/>
</dbReference>
<feature type="transmembrane region" description="Helical" evidence="2">
    <location>
        <begin position="175"/>
        <end position="195"/>
    </location>
</feature>
<gene>
    <name evidence="3" type="ORF">K435DRAFT_969351</name>
</gene>
<sequence>MEVEYLWKRPVSSLTCLFFFNRYFSLTGTSIVTISLFSSNLSPSSCGAFHIFREILLVVTEVIVCVLLTVRVYAIYNQNKRIFMYMTLAGLVLAGLALFALFFGSSSTSSVSLTPLGCHTNLDFLPDAAQEAASWEALFLYDTLLFVMLVLKGYEVWRSSRLRVPILNIVLRDGASYFAVMALANLANIFTFYFAGPYTRGGLSTFSSAISVTMMSRLTFNLHANAQSTKNVWSTNQSTVLSTLPSTLPSSYQSTSWQIASSSMNPSENRVERGKGKMKSLQRHTDEPIVVDEERQDDIPMHILRNS</sequence>
<evidence type="ECO:0000313" key="3">
    <source>
        <dbReference type="EMBL" id="THU88778.1"/>
    </source>
</evidence>
<feature type="region of interest" description="Disordered" evidence="1">
    <location>
        <begin position="263"/>
        <end position="284"/>
    </location>
</feature>
<evidence type="ECO:0000256" key="1">
    <source>
        <dbReference type="SAM" id="MobiDB-lite"/>
    </source>
</evidence>
<feature type="transmembrane region" description="Helical" evidence="2">
    <location>
        <begin position="82"/>
        <end position="103"/>
    </location>
</feature>
<keyword evidence="2" id="KW-0472">Membrane</keyword>
<organism evidence="3 4">
    <name type="scientific">Dendrothele bispora (strain CBS 962.96)</name>
    <dbReference type="NCBI Taxonomy" id="1314807"/>
    <lineage>
        <taxon>Eukaryota</taxon>
        <taxon>Fungi</taxon>
        <taxon>Dikarya</taxon>
        <taxon>Basidiomycota</taxon>
        <taxon>Agaricomycotina</taxon>
        <taxon>Agaricomycetes</taxon>
        <taxon>Agaricomycetidae</taxon>
        <taxon>Agaricales</taxon>
        <taxon>Agaricales incertae sedis</taxon>
        <taxon>Dendrothele</taxon>
    </lineage>
</organism>
<keyword evidence="2" id="KW-0812">Transmembrane</keyword>
<name>A0A4S8LJH1_DENBC</name>
<evidence type="ECO:0000313" key="4">
    <source>
        <dbReference type="Proteomes" id="UP000297245"/>
    </source>
</evidence>
<feature type="transmembrane region" description="Helical" evidence="2">
    <location>
        <begin position="20"/>
        <end position="39"/>
    </location>
</feature>
<keyword evidence="2" id="KW-1133">Transmembrane helix</keyword>
<feature type="transmembrane region" description="Helical" evidence="2">
    <location>
        <begin position="51"/>
        <end position="70"/>
    </location>
</feature>
<feature type="transmembrane region" description="Helical" evidence="2">
    <location>
        <begin position="132"/>
        <end position="154"/>
    </location>
</feature>
<protein>
    <submittedName>
        <fullName evidence="3">Uncharacterized protein</fullName>
    </submittedName>
</protein>
<proteinExistence type="predicted"/>
<accession>A0A4S8LJH1</accession>
<reference evidence="3 4" key="1">
    <citation type="journal article" date="2019" name="Nat. Ecol. Evol.">
        <title>Megaphylogeny resolves global patterns of mushroom evolution.</title>
        <authorList>
            <person name="Varga T."/>
            <person name="Krizsan K."/>
            <person name="Foldi C."/>
            <person name="Dima B."/>
            <person name="Sanchez-Garcia M."/>
            <person name="Sanchez-Ramirez S."/>
            <person name="Szollosi G.J."/>
            <person name="Szarkandi J.G."/>
            <person name="Papp V."/>
            <person name="Albert L."/>
            <person name="Andreopoulos W."/>
            <person name="Angelini C."/>
            <person name="Antonin V."/>
            <person name="Barry K.W."/>
            <person name="Bougher N.L."/>
            <person name="Buchanan P."/>
            <person name="Buyck B."/>
            <person name="Bense V."/>
            <person name="Catcheside P."/>
            <person name="Chovatia M."/>
            <person name="Cooper J."/>
            <person name="Damon W."/>
            <person name="Desjardin D."/>
            <person name="Finy P."/>
            <person name="Geml J."/>
            <person name="Haridas S."/>
            <person name="Hughes K."/>
            <person name="Justo A."/>
            <person name="Karasinski D."/>
            <person name="Kautmanova I."/>
            <person name="Kiss B."/>
            <person name="Kocsube S."/>
            <person name="Kotiranta H."/>
            <person name="LaButti K.M."/>
            <person name="Lechner B.E."/>
            <person name="Liimatainen K."/>
            <person name="Lipzen A."/>
            <person name="Lukacs Z."/>
            <person name="Mihaltcheva S."/>
            <person name="Morgado L.N."/>
            <person name="Niskanen T."/>
            <person name="Noordeloos M.E."/>
            <person name="Ohm R.A."/>
            <person name="Ortiz-Santana B."/>
            <person name="Ovrebo C."/>
            <person name="Racz N."/>
            <person name="Riley R."/>
            <person name="Savchenko A."/>
            <person name="Shiryaev A."/>
            <person name="Soop K."/>
            <person name="Spirin V."/>
            <person name="Szebenyi C."/>
            <person name="Tomsovsky M."/>
            <person name="Tulloss R.E."/>
            <person name="Uehling J."/>
            <person name="Grigoriev I.V."/>
            <person name="Vagvolgyi C."/>
            <person name="Papp T."/>
            <person name="Martin F.M."/>
            <person name="Miettinen O."/>
            <person name="Hibbett D.S."/>
            <person name="Nagy L.G."/>
        </authorList>
    </citation>
    <scope>NUCLEOTIDE SEQUENCE [LARGE SCALE GENOMIC DNA]</scope>
    <source>
        <strain evidence="3 4">CBS 962.96</strain>
    </source>
</reference>
<keyword evidence="4" id="KW-1185">Reference proteome</keyword>